<dbReference type="AlphaFoldDB" id="A0A917VZ98"/>
<organism evidence="1 2">
    <name type="scientific">Nocardia jinanensis</name>
    <dbReference type="NCBI Taxonomy" id="382504"/>
    <lineage>
        <taxon>Bacteria</taxon>
        <taxon>Bacillati</taxon>
        <taxon>Actinomycetota</taxon>
        <taxon>Actinomycetes</taxon>
        <taxon>Mycobacteriales</taxon>
        <taxon>Nocardiaceae</taxon>
        <taxon>Nocardia</taxon>
    </lineage>
</organism>
<protein>
    <submittedName>
        <fullName evidence="1">Uncharacterized protein</fullName>
    </submittedName>
</protein>
<dbReference type="Proteomes" id="UP000638263">
    <property type="component" value="Unassembled WGS sequence"/>
</dbReference>
<comment type="caution">
    <text evidence="1">The sequence shown here is derived from an EMBL/GenBank/DDBJ whole genome shotgun (WGS) entry which is preliminary data.</text>
</comment>
<name>A0A917VZ98_9NOCA</name>
<evidence type="ECO:0000313" key="2">
    <source>
        <dbReference type="Proteomes" id="UP000638263"/>
    </source>
</evidence>
<sequence>MGISITVQNQVHEKIEIITGRPSETLEKMIWDAPNGSMMWAIHGHADTMFNTTQLNAFLDEIAALSPKDDSEQELFAVLRDAAETAIRQRGYLWFSGN</sequence>
<evidence type="ECO:0000313" key="1">
    <source>
        <dbReference type="EMBL" id="GGL42860.1"/>
    </source>
</evidence>
<reference evidence="1" key="1">
    <citation type="journal article" date="2014" name="Int. J. Syst. Evol. Microbiol.">
        <title>Complete genome sequence of Corynebacterium casei LMG S-19264T (=DSM 44701T), isolated from a smear-ripened cheese.</title>
        <authorList>
            <consortium name="US DOE Joint Genome Institute (JGI-PGF)"/>
            <person name="Walter F."/>
            <person name="Albersmeier A."/>
            <person name="Kalinowski J."/>
            <person name="Ruckert C."/>
        </authorList>
    </citation>
    <scope>NUCLEOTIDE SEQUENCE</scope>
    <source>
        <strain evidence="1">CGMCC 4.3508</strain>
    </source>
</reference>
<dbReference type="RefSeq" id="WP_058854567.1">
    <property type="nucleotide sequence ID" value="NZ_BMMH01000031.1"/>
</dbReference>
<keyword evidence="2" id="KW-1185">Reference proteome</keyword>
<reference evidence="1" key="2">
    <citation type="submission" date="2020-09" db="EMBL/GenBank/DDBJ databases">
        <authorList>
            <person name="Sun Q."/>
            <person name="Zhou Y."/>
        </authorList>
    </citation>
    <scope>NUCLEOTIDE SEQUENCE</scope>
    <source>
        <strain evidence="1">CGMCC 4.3508</strain>
    </source>
</reference>
<dbReference type="EMBL" id="BMMH01000031">
    <property type="protein sequence ID" value="GGL42860.1"/>
    <property type="molecule type" value="Genomic_DNA"/>
</dbReference>
<gene>
    <name evidence="1" type="ORF">GCM10011588_67010</name>
</gene>
<accession>A0A917VZ98</accession>
<proteinExistence type="predicted"/>